<dbReference type="InterPro" id="IPR038005">
    <property type="entry name" value="RX-like_CC"/>
</dbReference>
<gene>
    <name evidence="8" type="ORF">SO802_028131</name>
</gene>
<dbReference type="Gene3D" id="3.80.10.10">
    <property type="entry name" value="Ribonuclease Inhibitor"/>
    <property type="match status" value="1"/>
</dbReference>
<evidence type="ECO:0000259" key="5">
    <source>
        <dbReference type="Pfam" id="PF18052"/>
    </source>
</evidence>
<evidence type="ECO:0000313" key="8">
    <source>
        <dbReference type="EMBL" id="KAK9987892.1"/>
    </source>
</evidence>
<dbReference type="InterPro" id="IPR058922">
    <property type="entry name" value="WHD_DRP"/>
</dbReference>
<dbReference type="PANTHER" id="PTHR23155">
    <property type="entry name" value="DISEASE RESISTANCE PROTEIN RP"/>
    <property type="match status" value="1"/>
</dbReference>
<comment type="caution">
    <text evidence="8">The sequence shown here is derived from an EMBL/GenBank/DDBJ whole genome shotgun (WGS) entry which is preliminary data.</text>
</comment>
<dbReference type="PANTHER" id="PTHR23155:SF1185">
    <property type="entry name" value="DISEASE RESISTANCE RPP8-LIKE PROTEIN 3-RELATED"/>
    <property type="match status" value="1"/>
</dbReference>
<name>A0AAW2BRP7_9ROSI</name>
<evidence type="ECO:0000313" key="9">
    <source>
        <dbReference type="Proteomes" id="UP001459277"/>
    </source>
</evidence>
<feature type="domain" description="Disease resistance protein winged helix" evidence="6">
    <location>
        <begin position="457"/>
        <end position="531"/>
    </location>
</feature>
<dbReference type="InterPro" id="IPR055414">
    <property type="entry name" value="LRR_R13L4/SHOC2-like"/>
</dbReference>
<dbReference type="EMBL" id="JAZDWU010000010">
    <property type="protein sequence ID" value="KAK9987892.1"/>
    <property type="molecule type" value="Genomic_DNA"/>
</dbReference>
<dbReference type="Gene3D" id="1.10.8.430">
    <property type="entry name" value="Helical domain of apoptotic protease-activating factors"/>
    <property type="match status" value="1"/>
</dbReference>
<organism evidence="8 9">
    <name type="scientific">Lithocarpus litseifolius</name>
    <dbReference type="NCBI Taxonomy" id="425828"/>
    <lineage>
        <taxon>Eukaryota</taxon>
        <taxon>Viridiplantae</taxon>
        <taxon>Streptophyta</taxon>
        <taxon>Embryophyta</taxon>
        <taxon>Tracheophyta</taxon>
        <taxon>Spermatophyta</taxon>
        <taxon>Magnoliopsida</taxon>
        <taxon>eudicotyledons</taxon>
        <taxon>Gunneridae</taxon>
        <taxon>Pentapetalae</taxon>
        <taxon>rosids</taxon>
        <taxon>fabids</taxon>
        <taxon>Fagales</taxon>
        <taxon>Fagaceae</taxon>
        <taxon>Lithocarpus</taxon>
    </lineage>
</organism>
<dbReference type="Pfam" id="PF00931">
    <property type="entry name" value="NB-ARC"/>
    <property type="match status" value="1"/>
</dbReference>
<dbReference type="CDD" id="cd14798">
    <property type="entry name" value="RX-CC_like"/>
    <property type="match status" value="1"/>
</dbReference>
<keyword evidence="1" id="KW-0677">Repeat</keyword>
<dbReference type="FunFam" id="1.10.8.430:FF:000003">
    <property type="entry name" value="Probable disease resistance protein At5g66910"/>
    <property type="match status" value="1"/>
</dbReference>
<dbReference type="InterPro" id="IPR027417">
    <property type="entry name" value="P-loop_NTPase"/>
</dbReference>
<dbReference type="SUPFAM" id="SSF52540">
    <property type="entry name" value="P-loop containing nucleoside triphosphate hydrolases"/>
    <property type="match status" value="1"/>
</dbReference>
<keyword evidence="9" id="KW-1185">Reference proteome</keyword>
<dbReference type="PRINTS" id="PR00364">
    <property type="entry name" value="DISEASERSIST"/>
</dbReference>
<dbReference type="InterPro" id="IPR041118">
    <property type="entry name" value="Rx_N"/>
</dbReference>
<keyword evidence="3" id="KW-0611">Plant defense</keyword>
<evidence type="ECO:0000256" key="1">
    <source>
        <dbReference type="ARBA" id="ARBA00022737"/>
    </source>
</evidence>
<dbReference type="SUPFAM" id="SSF52058">
    <property type="entry name" value="L domain-like"/>
    <property type="match status" value="1"/>
</dbReference>
<dbReference type="InterPro" id="IPR036388">
    <property type="entry name" value="WH-like_DNA-bd_sf"/>
</dbReference>
<dbReference type="GO" id="GO:0098542">
    <property type="term" value="P:defense response to other organism"/>
    <property type="evidence" value="ECO:0007669"/>
    <property type="project" value="TreeGrafter"/>
</dbReference>
<keyword evidence="2" id="KW-0547">Nucleotide-binding</keyword>
<dbReference type="Pfam" id="PF18052">
    <property type="entry name" value="Rx_N"/>
    <property type="match status" value="1"/>
</dbReference>
<evidence type="ECO:0000259" key="7">
    <source>
        <dbReference type="Pfam" id="PF23598"/>
    </source>
</evidence>
<evidence type="ECO:0000256" key="2">
    <source>
        <dbReference type="ARBA" id="ARBA00022741"/>
    </source>
</evidence>
<proteinExistence type="predicted"/>
<evidence type="ECO:0000256" key="3">
    <source>
        <dbReference type="ARBA" id="ARBA00022821"/>
    </source>
</evidence>
<accession>A0AAW2BRP7</accession>
<evidence type="ECO:0000259" key="6">
    <source>
        <dbReference type="Pfam" id="PF23559"/>
    </source>
</evidence>
<dbReference type="GO" id="GO:0043531">
    <property type="term" value="F:ADP binding"/>
    <property type="evidence" value="ECO:0007669"/>
    <property type="project" value="InterPro"/>
</dbReference>
<dbReference type="FunFam" id="3.40.50.300:FF:001091">
    <property type="entry name" value="Probable disease resistance protein At1g61300"/>
    <property type="match status" value="1"/>
</dbReference>
<sequence>MAVSVVSGVVTRLSNLLLQEAIYLIDVSDKAHELQTELIRMQFFLKDADARQNESAFIKNSVAEMKDLAYDAEDVIATYALTVASRKGRGIQKVLKRCACILVEGITVHQVGSKIDAIKTRISNLKQSFQEYGIIRESTIQAGGPSSLNEPQPEQRKTYPYLEDDPVGFNDDLDKLVEILLKEEEGNTRVASICGMGGLGKTTLARMVYNDPRVKQYFNGGCAWVCISQQCQKRPVWEEIMINLLPKEKSQEIINLLPMEKSQNYRKENFQNDQKEKIKGWSDGYLIRKLREVQQNEKCLVVLDDIWKIEDWNIICQVFPMKGTKSKILLTSRNSDVALKADPRGIIHNLECLSPEKSWELLEKMAISWRSESETKTYMKKLGKEMIEYCGRLPLAITVLGGLLATKQTREGWDDVHKHVKSYLHEEQNLQVNKVLALSYNDLPSHLKPCFLYLGHFPEDFEIPTKELIRMWMGEGFISQIQHRGGREDTMDDVGDRYLRELVQRCMVLAGKEGSFGRIKTCRMHDLMREFCVSKAQDENFLHFTNTLSMKQREAQIGKVRRLAIISKSGDNFIEGIKFNEYPYLRSLLHLLPQHHESYFKVSRFKKFKLVRVLHLEYFKNHLRKLPKDTGCLIHLRYLSLKGSKINEVPSFIGNLRCLETLDLRMDFHLRLRVPNVFKYMKQLKHLYLPHEYRVRDKLELANLSYLQTLVNVQPKTIQIPTWFEFNRLRVLKVRENKWAEDARQMLESRCRVLKVRKNKQAPDAMQMLISRSPLVEKLNLYDPIKKLPKAHQFSPNLAKLTLHETWLEEDPMPTLEKLPNLKILRLFHHPFIGKHMVCSEGGFPLLQYLHLSDLVYLEEWRVEGAMPSLCHLTIDYCEKLKAIPDGLRFVTTLRELEIKNMLASFDVRLNEGGLDFDKVKHVPSRVII</sequence>
<dbReference type="Gene3D" id="1.20.5.4130">
    <property type="match status" value="1"/>
</dbReference>
<dbReference type="Proteomes" id="UP001459277">
    <property type="component" value="Unassembled WGS sequence"/>
</dbReference>
<dbReference type="Pfam" id="PF23598">
    <property type="entry name" value="LRR_14"/>
    <property type="match status" value="1"/>
</dbReference>
<dbReference type="Gene3D" id="1.10.10.10">
    <property type="entry name" value="Winged helix-like DNA-binding domain superfamily/Winged helix DNA-binding domain"/>
    <property type="match status" value="1"/>
</dbReference>
<dbReference type="InterPro" id="IPR044974">
    <property type="entry name" value="Disease_R_plants"/>
</dbReference>
<dbReference type="InterPro" id="IPR002182">
    <property type="entry name" value="NB-ARC"/>
</dbReference>
<reference evidence="8 9" key="1">
    <citation type="submission" date="2024-01" db="EMBL/GenBank/DDBJ databases">
        <title>A telomere-to-telomere, gap-free genome of sweet tea (Lithocarpus litseifolius).</title>
        <authorList>
            <person name="Zhou J."/>
        </authorList>
    </citation>
    <scope>NUCLEOTIDE SEQUENCE [LARGE SCALE GENOMIC DNA]</scope>
    <source>
        <strain evidence="8">Zhou-2022a</strain>
        <tissue evidence="8">Leaf</tissue>
    </source>
</reference>
<protein>
    <submittedName>
        <fullName evidence="8">Uncharacterized protein</fullName>
    </submittedName>
</protein>
<feature type="domain" description="Disease resistance N-terminal" evidence="5">
    <location>
        <begin position="5"/>
        <end position="90"/>
    </location>
</feature>
<dbReference type="InterPro" id="IPR032675">
    <property type="entry name" value="LRR_dom_sf"/>
</dbReference>
<feature type="domain" description="Disease resistance R13L4/SHOC-2-like LRR" evidence="7">
    <location>
        <begin position="603"/>
        <end position="896"/>
    </location>
</feature>
<feature type="domain" description="NB-ARC" evidence="4">
    <location>
        <begin position="170"/>
        <end position="368"/>
    </location>
</feature>
<dbReference type="Pfam" id="PF23559">
    <property type="entry name" value="WHD_DRP"/>
    <property type="match status" value="1"/>
</dbReference>
<dbReference type="AlphaFoldDB" id="A0AAW2BRP7"/>
<dbReference type="Gene3D" id="3.40.50.300">
    <property type="entry name" value="P-loop containing nucleotide triphosphate hydrolases"/>
    <property type="match status" value="1"/>
</dbReference>
<dbReference type="FunFam" id="1.10.10.10:FF:000322">
    <property type="entry name" value="Probable disease resistance protein At1g63360"/>
    <property type="match status" value="1"/>
</dbReference>
<evidence type="ECO:0000259" key="4">
    <source>
        <dbReference type="Pfam" id="PF00931"/>
    </source>
</evidence>
<dbReference type="InterPro" id="IPR042197">
    <property type="entry name" value="Apaf_helical"/>
</dbReference>